<evidence type="ECO:0000313" key="3">
    <source>
        <dbReference type="Proteomes" id="UP000283684"/>
    </source>
</evidence>
<gene>
    <name evidence="2" type="ORF">DW988_04390</name>
</gene>
<sequence length="64" mass="7759">MIMRRFIYILVSIIISYLICVYEYNTWNFIAGLEPSQACERLAKYAFYFVIWYWVAKAVDLFND</sequence>
<proteinExistence type="predicted"/>
<evidence type="ECO:0000313" key="2">
    <source>
        <dbReference type="EMBL" id="RGZ51036.1"/>
    </source>
</evidence>
<protein>
    <submittedName>
        <fullName evidence="2">Uncharacterized protein</fullName>
    </submittedName>
</protein>
<name>A0A413NR56_BACUN</name>
<evidence type="ECO:0000256" key="1">
    <source>
        <dbReference type="SAM" id="Phobius"/>
    </source>
</evidence>
<organism evidence="2 3">
    <name type="scientific">Bacteroides uniformis</name>
    <dbReference type="NCBI Taxonomy" id="820"/>
    <lineage>
        <taxon>Bacteria</taxon>
        <taxon>Pseudomonadati</taxon>
        <taxon>Bacteroidota</taxon>
        <taxon>Bacteroidia</taxon>
        <taxon>Bacteroidales</taxon>
        <taxon>Bacteroidaceae</taxon>
        <taxon>Bacteroides</taxon>
    </lineage>
</organism>
<comment type="caution">
    <text evidence="2">The sequence shown here is derived from an EMBL/GenBank/DDBJ whole genome shotgun (WGS) entry which is preliminary data.</text>
</comment>
<dbReference type="EMBL" id="QSEE01000002">
    <property type="protein sequence ID" value="RGZ51036.1"/>
    <property type="molecule type" value="Genomic_DNA"/>
</dbReference>
<keyword evidence="1" id="KW-1133">Transmembrane helix</keyword>
<keyword evidence="1" id="KW-0812">Transmembrane</keyword>
<dbReference type="AlphaFoldDB" id="A0A413NR56"/>
<reference evidence="2 3" key="1">
    <citation type="submission" date="2018-08" db="EMBL/GenBank/DDBJ databases">
        <title>A genome reference for cultivated species of the human gut microbiota.</title>
        <authorList>
            <person name="Zou Y."/>
            <person name="Xue W."/>
            <person name="Luo G."/>
        </authorList>
    </citation>
    <scope>NUCLEOTIDE SEQUENCE [LARGE SCALE GENOMIC DNA]</scope>
    <source>
        <strain evidence="2 3">AM50-4</strain>
    </source>
</reference>
<accession>A0A413NR56</accession>
<keyword evidence="1" id="KW-0472">Membrane</keyword>
<feature type="transmembrane region" description="Helical" evidence="1">
    <location>
        <begin position="7"/>
        <end position="25"/>
    </location>
</feature>
<dbReference type="Proteomes" id="UP000283684">
    <property type="component" value="Unassembled WGS sequence"/>
</dbReference>